<feature type="non-terminal residue" evidence="1">
    <location>
        <position position="1"/>
    </location>
</feature>
<name>A0AAE0YEB2_9GAST</name>
<dbReference type="AlphaFoldDB" id="A0AAE0YEB2"/>
<gene>
    <name evidence="1" type="ORF">RRG08_064243</name>
</gene>
<reference evidence="1" key="1">
    <citation type="journal article" date="2023" name="G3 (Bethesda)">
        <title>A reference genome for the long-term kleptoplast-retaining sea slug Elysia crispata morphotype clarki.</title>
        <authorList>
            <person name="Eastman K.E."/>
            <person name="Pendleton A.L."/>
            <person name="Shaikh M.A."/>
            <person name="Suttiyut T."/>
            <person name="Ogas R."/>
            <person name="Tomko P."/>
            <person name="Gavelis G."/>
            <person name="Widhalm J.R."/>
            <person name="Wisecaver J.H."/>
        </authorList>
    </citation>
    <scope>NUCLEOTIDE SEQUENCE</scope>
    <source>
        <strain evidence="1">ECLA1</strain>
    </source>
</reference>
<evidence type="ECO:0000313" key="1">
    <source>
        <dbReference type="EMBL" id="KAK3742844.1"/>
    </source>
</evidence>
<proteinExistence type="predicted"/>
<protein>
    <submittedName>
        <fullName evidence="1">Uncharacterized protein</fullName>
    </submittedName>
</protein>
<sequence>QSYKETTESSARNRDLLQEVKPATGRTEAWVLTSTPNCVARRVGCRVSHSRRDELGGLPVVPWYMSVWCPELHLLGMTTDRSRS</sequence>
<organism evidence="1 2">
    <name type="scientific">Elysia crispata</name>
    <name type="common">lettuce slug</name>
    <dbReference type="NCBI Taxonomy" id="231223"/>
    <lineage>
        <taxon>Eukaryota</taxon>
        <taxon>Metazoa</taxon>
        <taxon>Spiralia</taxon>
        <taxon>Lophotrochozoa</taxon>
        <taxon>Mollusca</taxon>
        <taxon>Gastropoda</taxon>
        <taxon>Heterobranchia</taxon>
        <taxon>Euthyneura</taxon>
        <taxon>Panpulmonata</taxon>
        <taxon>Sacoglossa</taxon>
        <taxon>Placobranchoidea</taxon>
        <taxon>Plakobranchidae</taxon>
        <taxon>Elysia</taxon>
    </lineage>
</organism>
<comment type="caution">
    <text evidence="1">The sequence shown here is derived from an EMBL/GenBank/DDBJ whole genome shotgun (WGS) entry which is preliminary data.</text>
</comment>
<keyword evidence="2" id="KW-1185">Reference proteome</keyword>
<evidence type="ECO:0000313" key="2">
    <source>
        <dbReference type="Proteomes" id="UP001283361"/>
    </source>
</evidence>
<dbReference type="EMBL" id="JAWDGP010006339">
    <property type="protein sequence ID" value="KAK3742844.1"/>
    <property type="molecule type" value="Genomic_DNA"/>
</dbReference>
<dbReference type="Proteomes" id="UP001283361">
    <property type="component" value="Unassembled WGS sequence"/>
</dbReference>
<accession>A0AAE0YEB2</accession>